<dbReference type="PANTHER" id="PTHR47313:SF1">
    <property type="entry name" value="RIBOSOMAL RNA LARGE SUBUNIT METHYLTRANSFERASE K_L"/>
    <property type="match status" value="1"/>
</dbReference>
<dbReference type="GO" id="GO:0070043">
    <property type="term" value="F:rRNA (guanine-N7-)-methyltransferase activity"/>
    <property type="evidence" value="ECO:0007669"/>
    <property type="project" value="TreeGrafter"/>
</dbReference>
<dbReference type="InterPro" id="IPR000241">
    <property type="entry name" value="RlmKL-like_Mtase"/>
</dbReference>
<dbReference type="Pfam" id="PF02926">
    <property type="entry name" value="THUMP"/>
    <property type="match status" value="1"/>
</dbReference>
<keyword evidence="3" id="KW-0694">RNA-binding</keyword>
<name>A0A134A3H9_9BACL</name>
<dbReference type="GO" id="GO:0003723">
    <property type="term" value="F:RNA binding"/>
    <property type="evidence" value="ECO:0007669"/>
    <property type="project" value="UniProtKB-UniRule"/>
</dbReference>
<dbReference type="Gene3D" id="3.30.2130.30">
    <property type="match status" value="1"/>
</dbReference>
<comment type="caution">
    <text evidence="5">The sequence shown here is derived from an EMBL/GenBank/DDBJ whole genome shotgun (WGS) entry which is preliminary data.</text>
</comment>
<organism evidence="5 6">
    <name type="scientific">Gemella haemolysans</name>
    <dbReference type="NCBI Taxonomy" id="1379"/>
    <lineage>
        <taxon>Bacteria</taxon>
        <taxon>Bacillati</taxon>
        <taxon>Bacillota</taxon>
        <taxon>Bacilli</taxon>
        <taxon>Bacillales</taxon>
        <taxon>Gemellaceae</taxon>
        <taxon>Gemella</taxon>
    </lineage>
</organism>
<dbReference type="AlphaFoldDB" id="A0A134A3H9"/>
<dbReference type="Pfam" id="PF22020">
    <property type="entry name" value="RlmL_1st"/>
    <property type="match status" value="1"/>
</dbReference>
<dbReference type="InterPro" id="IPR054170">
    <property type="entry name" value="RlmL_1st"/>
</dbReference>
<dbReference type="OrthoDB" id="9809404at2"/>
<feature type="domain" description="THUMP" evidence="4">
    <location>
        <begin position="43"/>
        <end position="154"/>
    </location>
</feature>
<dbReference type="Pfam" id="PF01170">
    <property type="entry name" value="UPF0020"/>
    <property type="match status" value="1"/>
</dbReference>
<dbReference type="GO" id="GO:0008990">
    <property type="term" value="F:rRNA (guanine-N2-)-methyltransferase activity"/>
    <property type="evidence" value="ECO:0007669"/>
    <property type="project" value="TreeGrafter"/>
</dbReference>
<dbReference type="Proteomes" id="UP000070355">
    <property type="component" value="Unassembled WGS sequence"/>
</dbReference>
<reference evidence="6" key="1">
    <citation type="submission" date="2016-01" db="EMBL/GenBank/DDBJ databases">
        <authorList>
            <person name="Mitreva M."/>
            <person name="Pepin K.H."/>
            <person name="Mihindukulasuriya K.A."/>
            <person name="Fulton R."/>
            <person name="Fronick C."/>
            <person name="O'Laughlin M."/>
            <person name="Miner T."/>
            <person name="Herter B."/>
            <person name="Rosa B.A."/>
            <person name="Cordes M."/>
            <person name="Tomlinson C."/>
            <person name="Wollam A."/>
            <person name="Palsikar V.B."/>
            <person name="Mardis E.R."/>
            <person name="Wilson R.K."/>
        </authorList>
    </citation>
    <scope>NUCLEOTIDE SEQUENCE [LARGE SCALE GENOMIC DNA]</scope>
    <source>
        <strain evidence="6">DNF01167</strain>
    </source>
</reference>
<dbReference type="PATRIC" id="fig|1379.3.peg.424"/>
<dbReference type="InterPro" id="IPR004114">
    <property type="entry name" value="THUMP_dom"/>
</dbReference>
<dbReference type="Gene3D" id="3.40.50.150">
    <property type="entry name" value="Vaccinia Virus protein VP39"/>
    <property type="match status" value="1"/>
</dbReference>
<proteinExistence type="predicted"/>
<evidence type="ECO:0000313" key="6">
    <source>
        <dbReference type="Proteomes" id="UP000070355"/>
    </source>
</evidence>
<keyword evidence="1" id="KW-0489">Methyltransferase</keyword>
<dbReference type="PROSITE" id="PS51165">
    <property type="entry name" value="THUMP"/>
    <property type="match status" value="1"/>
</dbReference>
<dbReference type="STRING" id="1379.HMPREF3186_00428"/>
<evidence type="ECO:0000256" key="1">
    <source>
        <dbReference type="ARBA" id="ARBA00022603"/>
    </source>
</evidence>
<gene>
    <name evidence="5" type="ORF">HMPREF3186_00428</name>
</gene>
<protein>
    <recommendedName>
        <fullName evidence="4">THUMP domain-containing protein</fullName>
    </recommendedName>
</protein>
<evidence type="ECO:0000313" key="5">
    <source>
        <dbReference type="EMBL" id="KXB62252.1"/>
    </source>
</evidence>
<dbReference type="SUPFAM" id="SSF53335">
    <property type="entry name" value="S-adenosyl-L-methionine-dependent methyltransferases"/>
    <property type="match status" value="1"/>
</dbReference>
<dbReference type="SMART" id="SM00981">
    <property type="entry name" value="THUMP"/>
    <property type="match status" value="1"/>
</dbReference>
<evidence type="ECO:0000256" key="3">
    <source>
        <dbReference type="PROSITE-ProRule" id="PRU00529"/>
    </source>
</evidence>
<dbReference type="EMBL" id="LSDC01000023">
    <property type="protein sequence ID" value="KXB62252.1"/>
    <property type="molecule type" value="Genomic_DNA"/>
</dbReference>
<sequence>MNFNLVATTPMGIEAIVAKEVQELGYETKVENGRVFYSGDKRAIVRSNLWLRCADRVKIVVAQFPAYTFEELFEKTKEIEWDKYLPVDAKFPVDGRSHKSTLFSVSDCQSIVKKAIVEKMKKSYGVTGWLTETGARYRLEIIMLNDIATILLDTSGDGLHKRGYRAKQGTAPLKETLAAAMVKLTNWKGETPLYDLFCGSGTLLIEAAMAAQNMAPGINRNFDFEKWPWMPKSLVDEERNKAEDLIDYEKELELYGSDIDPKMIATAENNAEEIGLAGVIKFKQMSVFDFVAKKETGCVIANPPYGERLGEKKEVEAMYKFLGTELKNKKHWSLYLLTSHKMFEHLYGKKATKRRKLFNGSIECTYYQYWGEKIR</sequence>
<dbReference type="PANTHER" id="PTHR47313">
    <property type="entry name" value="RIBOSOMAL RNA LARGE SUBUNIT METHYLTRANSFERASE K/L"/>
    <property type="match status" value="1"/>
</dbReference>
<accession>A0A134A3H9</accession>
<dbReference type="InterPro" id="IPR029063">
    <property type="entry name" value="SAM-dependent_MTases_sf"/>
</dbReference>
<dbReference type="CDD" id="cd11715">
    <property type="entry name" value="THUMP_AdoMetMT"/>
    <property type="match status" value="1"/>
</dbReference>
<keyword evidence="2" id="KW-0808">Transferase</keyword>
<dbReference type="RefSeq" id="WP_060913709.1">
    <property type="nucleotide sequence ID" value="NZ_CAUQIG010000004.1"/>
</dbReference>
<evidence type="ECO:0000256" key="2">
    <source>
        <dbReference type="ARBA" id="ARBA00022679"/>
    </source>
</evidence>
<evidence type="ECO:0000259" key="4">
    <source>
        <dbReference type="PROSITE" id="PS51165"/>
    </source>
</evidence>